<name>A0A9P1FGY8_9DINO</name>
<organism evidence="2">
    <name type="scientific">Cladocopium goreaui</name>
    <dbReference type="NCBI Taxonomy" id="2562237"/>
    <lineage>
        <taxon>Eukaryota</taxon>
        <taxon>Sar</taxon>
        <taxon>Alveolata</taxon>
        <taxon>Dinophyceae</taxon>
        <taxon>Suessiales</taxon>
        <taxon>Symbiodiniaceae</taxon>
        <taxon>Cladocopium</taxon>
    </lineage>
</organism>
<dbReference type="Proteomes" id="UP001152797">
    <property type="component" value="Unassembled WGS sequence"/>
</dbReference>
<evidence type="ECO:0000313" key="2">
    <source>
        <dbReference type="EMBL" id="CAI3975636.1"/>
    </source>
</evidence>
<dbReference type="OrthoDB" id="428935at2759"/>
<comment type="caution">
    <text evidence="2">The sequence shown here is derived from an EMBL/GenBank/DDBJ whole genome shotgun (WGS) entry which is preliminary data.</text>
</comment>
<evidence type="ECO:0000313" key="4">
    <source>
        <dbReference type="Proteomes" id="UP001152797"/>
    </source>
</evidence>
<dbReference type="EMBL" id="CAMXCT010000215">
    <property type="protein sequence ID" value="CAI3975636.1"/>
    <property type="molecule type" value="Genomic_DNA"/>
</dbReference>
<protein>
    <submittedName>
        <fullName evidence="2">Uncharacterized protein</fullName>
    </submittedName>
</protein>
<sequence length="1258" mass="141395">MAAKPKQYVETMEEAYAYVQREWESSGWTLLGARGFCAVHVQSVRKSHPALPIFMNALAGLVVASNGAMLRLWGSTMPLALWVVNINYSQTRKSGLSAIAEVYAAAADRRMRKMFREILELKQSAATVASLPKSVATITENGPQEETLPAPAPEVPQQALPPSSSATTCKLGVKASIAAAPGLQGRTWFSTLLLFDEIYDFLMELGILDTAAVAAKKQSSAGADVSGQTPNAGWANRLLQTGLSVHETKTCGCFGGLHAPTVSTALAGNFHPNVAVEMLRGIRGDHGCQTKARLFFTTGKPIQPKEHYASHGITSVSEWCPVPDILKDLLQLEFLGDPVTAATKLEQEDCLAMGEALFTDDGFFPHSSGWSYKLPGGVVTFLRFRKADDLCQAEWCIANRDVEVPDEFSLELAAERLTEVFSADHRVLKFSSDAQQLFKSYQAYFNILVAEARRDEDIGYGAQMGACPWKLAILSAALMLWDIRSRAEAAQAQATLEEQVRGQNPDKHWEPRAQFTGLWDTEFFRRLLQKAEFVSGEHVVKSVKVYGVARRDDKLSRTLTLKDFRTIAAAAPSTLVYFDNEKDCLRFSLPAEPTHDFESCLLAHANISAAALRTLLSTDLRLCTDAMTNMDFSTKDSRCAGARSHTDSRRPSSKKRKAAERPPRDSVSYVPQEQMTDSKQLAELRVQAWCASLLTLMQLTELALIRHLLKIGMLQNFSRCPHCKCGKLSPLRKDKGRGYVQRCRAKACQKFVLPHSHHPVFVTSWGNSHIPLRQQVFVLFCNVARVDQGKIHLITGLGRRVVESVSARWRKALVAYVEKKQETIQLGNGRTWSQCEVDEVTCRGKRQGQKVTWFQYCGLLRRGDRRTLVLAKMKVKSTHIKQRGKGKGSAVSPGPITKTEWRLIADAYVKGKKILLHSDGARAYRFCKIPGVITDSVKHKRPKPIYTALWCHVLPKDQSKAHTDLKKLPASEKETVWVKKGTQLVDNVWRQLKLLGLPKSTKAEDSIVHHRVREFQWHHWNAEADKWRAAGEQALVGVSMLVSILCSYMALAALHHLEPLPNLVLSYMAFAALRMMARQQLAIADIMVPWALLQQVLQVWQLEPLHLSQVERRASSTIVLAAHSMRRSSFDWLRILCQEILFQTKQVETKRAMMTLPYTNLPASIITDILRYLVCDEFMVLQYMNEVAVRVQAPRSIVCLQEGTRFQYRQVRDELRRRLRQESVLHNNIRGMVSDLMRRNLLLASHIHILRSRALRYM</sequence>
<dbReference type="EMBL" id="CAMXCT020000215">
    <property type="protein sequence ID" value="CAL1129011.1"/>
    <property type="molecule type" value="Genomic_DNA"/>
</dbReference>
<feature type="compositionally biased region" description="Basic and acidic residues" evidence="1">
    <location>
        <begin position="636"/>
        <end position="650"/>
    </location>
</feature>
<proteinExistence type="predicted"/>
<dbReference type="EMBL" id="CAMXCT030000215">
    <property type="protein sequence ID" value="CAL4762948.1"/>
    <property type="molecule type" value="Genomic_DNA"/>
</dbReference>
<reference evidence="2" key="1">
    <citation type="submission" date="2022-10" db="EMBL/GenBank/DDBJ databases">
        <authorList>
            <person name="Chen Y."/>
            <person name="Dougan E. K."/>
            <person name="Chan C."/>
            <person name="Rhodes N."/>
            <person name="Thang M."/>
        </authorList>
    </citation>
    <scope>NUCLEOTIDE SEQUENCE</scope>
</reference>
<feature type="region of interest" description="Disordered" evidence="1">
    <location>
        <begin position="636"/>
        <end position="673"/>
    </location>
</feature>
<gene>
    <name evidence="2" type="ORF">C1SCF055_LOCUS3933</name>
</gene>
<feature type="region of interest" description="Disordered" evidence="1">
    <location>
        <begin position="140"/>
        <end position="163"/>
    </location>
</feature>
<accession>A0A9P1FGY8</accession>
<evidence type="ECO:0000313" key="3">
    <source>
        <dbReference type="EMBL" id="CAL4762948.1"/>
    </source>
</evidence>
<dbReference type="AlphaFoldDB" id="A0A9P1FGY8"/>
<reference evidence="3 4" key="2">
    <citation type="submission" date="2024-05" db="EMBL/GenBank/DDBJ databases">
        <authorList>
            <person name="Chen Y."/>
            <person name="Shah S."/>
            <person name="Dougan E. K."/>
            <person name="Thang M."/>
            <person name="Chan C."/>
        </authorList>
    </citation>
    <scope>NUCLEOTIDE SEQUENCE [LARGE SCALE GENOMIC DNA]</scope>
</reference>
<keyword evidence="4" id="KW-1185">Reference proteome</keyword>
<evidence type="ECO:0000256" key="1">
    <source>
        <dbReference type="SAM" id="MobiDB-lite"/>
    </source>
</evidence>